<evidence type="ECO:0000313" key="2">
    <source>
        <dbReference type="EMBL" id="GMF46924.1"/>
    </source>
</evidence>
<keyword evidence="3" id="KW-1185">Reference proteome</keyword>
<dbReference type="EMBL" id="BSXT01002055">
    <property type="protein sequence ID" value="GMF46924.1"/>
    <property type="molecule type" value="Genomic_DNA"/>
</dbReference>
<sequence length="218" mass="23653">MCLLLTLETQHEEVDETEHDAVSTTNADLEARVVAKVHAAVRHGHEEQHKSDARSCLRAGVPRLSDAQQRLEDEPQTQADGVGSVARWHAVTGDAAATGAVALTALAQTLDQDHSVDNGDDGDEEEGEEPRPAAAVKDELERERDRHEVRHHAVEGEDDVPEAHVVHGHADAEEGARDHVHAARPARAALRVVAAERAALLWRRAGRVLGIGSCEKRE</sequence>
<feature type="region of interest" description="Disordered" evidence="1">
    <location>
        <begin position="111"/>
        <end position="153"/>
    </location>
</feature>
<gene>
    <name evidence="2" type="ORF">Pfra01_001748300</name>
</gene>
<evidence type="ECO:0000256" key="1">
    <source>
        <dbReference type="SAM" id="MobiDB-lite"/>
    </source>
</evidence>
<feature type="compositionally biased region" description="Acidic residues" evidence="1">
    <location>
        <begin position="118"/>
        <end position="128"/>
    </location>
</feature>
<name>A0A9W6XX73_9STRA</name>
<organism evidence="2 3">
    <name type="scientific">Phytophthora fragariaefolia</name>
    <dbReference type="NCBI Taxonomy" id="1490495"/>
    <lineage>
        <taxon>Eukaryota</taxon>
        <taxon>Sar</taxon>
        <taxon>Stramenopiles</taxon>
        <taxon>Oomycota</taxon>
        <taxon>Peronosporomycetes</taxon>
        <taxon>Peronosporales</taxon>
        <taxon>Peronosporaceae</taxon>
        <taxon>Phytophthora</taxon>
    </lineage>
</organism>
<evidence type="ECO:0000313" key="3">
    <source>
        <dbReference type="Proteomes" id="UP001165121"/>
    </source>
</evidence>
<feature type="compositionally biased region" description="Basic and acidic residues" evidence="1">
    <location>
        <begin position="136"/>
        <end position="153"/>
    </location>
</feature>
<protein>
    <submittedName>
        <fullName evidence="2">Unnamed protein product</fullName>
    </submittedName>
</protein>
<reference evidence="2" key="1">
    <citation type="submission" date="2023-04" db="EMBL/GenBank/DDBJ databases">
        <title>Phytophthora fragariaefolia NBRC 109709.</title>
        <authorList>
            <person name="Ichikawa N."/>
            <person name="Sato H."/>
            <person name="Tonouchi N."/>
        </authorList>
    </citation>
    <scope>NUCLEOTIDE SEQUENCE</scope>
    <source>
        <strain evidence="2">NBRC 109709</strain>
    </source>
</reference>
<comment type="caution">
    <text evidence="2">The sequence shown here is derived from an EMBL/GenBank/DDBJ whole genome shotgun (WGS) entry which is preliminary data.</text>
</comment>
<dbReference type="Proteomes" id="UP001165121">
    <property type="component" value="Unassembled WGS sequence"/>
</dbReference>
<accession>A0A9W6XX73</accession>
<dbReference type="AlphaFoldDB" id="A0A9W6XX73"/>
<proteinExistence type="predicted"/>